<dbReference type="PANTHER" id="PTHR43142:SF5">
    <property type="entry name" value="CARBOXYLIC ESTER HYDROLASE"/>
    <property type="match status" value="1"/>
</dbReference>
<evidence type="ECO:0000313" key="5">
    <source>
        <dbReference type="EMBL" id="KEQ68977.1"/>
    </source>
</evidence>
<dbReference type="InterPro" id="IPR029058">
    <property type="entry name" value="AB_hydrolase_fold"/>
</dbReference>
<comment type="similarity">
    <text evidence="1 3">Belongs to the type-B carboxylesterase/lipase family.</text>
</comment>
<feature type="domain" description="Carboxylesterase type B" evidence="4">
    <location>
        <begin position="20"/>
        <end position="433"/>
    </location>
</feature>
<dbReference type="Proteomes" id="UP000027730">
    <property type="component" value="Unassembled WGS sequence"/>
</dbReference>
<accession>A0A074WGG7</accession>
<dbReference type="HOGENOM" id="CLU_006586_14_0_1"/>
<proteinExistence type="inferred from homology"/>
<dbReference type="AlphaFoldDB" id="A0A074WGG7"/>
<dbReference type="EMBL" id="KL584724">
    <property type="protein sequence ID" value="KEQ68977.1"/>
    <property type="molecule type" value="Genomic_DNA"/>
</dbReference>
<evidence type="ECO:0000256" key="1">
    <source>
        <dbReference type="ARBA" id="ARBA00005964"/>
    </source>
</evidence>
<dbReference type="Pfam" id="PF00135">
    <property type="entry name" value="COesterase"/>
    <property type="match status" value="1"/>
</dbReference>
<evidence type="ECO:0000259" key="4">
    <source>
        <dbReference type="Pfam" id="PF00135"/>
    </source>
</evidence>
<dbReference type="ESTHER" id="9pezi-a0a074wgg7">
    <property type="family name" value="Fungal_carboxylesterase_lipase"/>
</dbReference>
<dbReference type="PROSITE" id="PS00122">
    <property type="entry name" value="CARBOXYLESTERASE_B_1"/>
    <property type="match status" value="1"/>
</dbReference>
<reference evidence="5 6" key="1">
    <citation type="journal article" date="2014" name="BMC Genomics">
        <title>Genome sequencing of four Aureobasidium pullulans varieties: biotechnological potential, stress tolerance, and description of new species.</title>
        <authorList>
            <person name="Gostin Ar C."/>
            <person name="Ohm R.A."/>
            <person name="Kogej T."/>
            <person name="Sonjak S."/>
            <person name="Turk M."/>
            <person name="Zajc J."/>
            <person name="Zalar P."/>
            <person name="Grube M."/>
            <person name="Sun H."/>
            <person name="Han J."/>
            <person name="Sharma A."/>
            <person name="Chiniquy J."/>
            <person name="Ngan C.Y."/>
            <person name="Lipzen A."/>
            <person name="Barry K."/>
            <person name="Grigoriev I.V."/>
            <person name="Gunde-Cimerman N."/>
        </authorList>
    </citation>
    <scope>NUCLEOTIDE SEQUENCE [LARGE SCALE GENOMIC DNA]</scope>
    <source>
        <strain evidence="5 6">CBS 147.97</strain>
    </source>
</reference>
<dbReference type="GO" id="GO:0016787">
    <property type="term" value="F:hydrolase activity"/>
    <property type="evidence" value="ECO:0007669"/>
    <property type="project" value="UniProtKB-KW"/>
</dbReference>
<dbReference type="OrthoDB" id="3200163at2759"/>
<gene>
    <name evidence="5" type="ORF">M436DRAFT_57181</name>
</gene>
<dbReference type="PANTHER" id="PTHR43142">
    <property type="entry name" value="CARBOXYLIC ESTER HYDROLASE"/>
    <property type="match status" value="1"/>
</dbReference>
<dbReference type="InterPro" id="IPR019826">
    <property type="entry name" value="Carboxylesterase_B_AS"/>
</dbReference>
<sequence length="498" mass="55573">MPELNHDKLNATFVSIDLDPCSQYRGIQYGTISKRFEEPTLKTDWNGQRVDCQQWGPRCPQNKYDIGHLLRAPEGDIFYDETEDEFKCLNLDITIPANTPSDGARLPVMIWIHGGSQIISFGNGASKAGDTTRIVAESAIHSKPMIVVSVQYRLNMFHVGDGIGNKNLGFKDQQLAIQWVSRYIAGFGGDPDDITLAGESAGAVFVHALIVSGAPVKRGILMSGSLHMSPPQPEARAKIMLIDPVLDKLKAKGYTSFGEASVQAMLEAQAEIPIPSVFLQDDECFAAWQENTGNIQELIIGDCEFESVLWRNGVEAMSAEQIVECFEKADSSSNRLKELYYINKFRAPQCRHGALDFMNDIRFALPVPLVANRYEKEGKKVYRYLFDQANPWQPSSRAHHAVDLLYLFNGFDMTMNPSAEELGKELRRRFIWYINGEAPWTIRKTMAFGPLGDTREIDDGGVAARRRTRQMDEVNKLDASDVAAVFGSLAAGRISLHN</sequence>
<dbReference type="EC" id="3.1.1.-" evidence="3"/>
<keyword evidence="2 3" id="KW-0378">Hydrolase</keyword>
<dbReference type="GeneID" id="25412448"/>
<evidence type="ECO:0000256" key="3">
    <source>
        <dbReference type="RuleBase" id="RU361235"/>
    </source>
</evidence>
<dbReference type="InterPro" id="IPR002018">
    <property type="entry name" value="CarbesteraseB"/>
</dbReference>
<dbReference type="RefSeq" id="XP_013423144.1">
    <property type="nucleotide sequence ID" value="XM_013567690.1"/>
</dbReference>
<dbReference type="SUPFAM" id="SSF53474">
    <property type="entry name" value="alpha/beta-Hydrolases"/>
    <property type="match status" value="1"/>
</dbReference>
<dbReference type="Gene3D" id="3.40.50.1820">
    <property type="entry name" value="alpha/beta hydrolase"/>
    <property type="match status" value="1"/>
</dbReference>
<protein>
    <recommendedName>
        <fullName evidence="3">Carboxylic ester hydrolase</fullName>
        <ecNumber evidence="3">3.1.1.-</ecNumber>
    </recommendedName>
</protein>
<evidence type="ECO:0000313" key="6">
    <source>
        <dbReference type="Proteomes" id="UP000027730"/>
    </source>
</evidence>
<evidence type="ECO:0000256" key="2">
    <source>
        <dbReference type="ARBA" id="ARBA00022801"/>
    </source>
</evidence>
<organism evidence="5 6">
    <name type="scientific">Aureobasidium namibiae CBS 147.97</name>
    <dbReference type="NCBI Taxonomy" id="1043004"/>
    <lineage>
        <taxon>Eukaryota</taxon>
        <taxon>Fungi</taxon>
        <taxon>Dikarya</taxon>
        <taxon>Ascomycota</taxon>
        <taxon>Pezizomycotina</taxon>
        <taxon>Dothideomycetes</taxon>
        <taxon>Dothideomycetidae</taxon>
        <taxon>Dothideales</taxon>
        <taxon>Saccotheciaceae</taxon>
        <taxon>Aureobasidium</taxon>
    </lineage>
</organism>
<keyword evidence="6" id="KW-1185">Reference proteome</keyword>
<dbReference type="STRING" id="1043004.A0A074WGG7"/>
<name>A0A074WGG7_9PEZI</name>